<dbReference type="RefSeq" id="WP_156052455.1">
    <property type="nucleotide sequence ID" value="NZ_JBIRUQ010000013.1"/>
</dbReference>
<reference evidence="1 2" key="1">
    <citation type="submission" date="2024-10" db="EMBL/GenBank/DDBJ databases">
        <title>The Natural Products Discovery Center: Release of the First 8490 Sequenced Strains for Exploring Actinobacteria Biosynthetic Diversity.</title>
        <authorList>
            <person name="Kalkreuter E."/>
            <person name="Kautsar S.A."/>
            <person name="Yang D."/>
            <person name="Bader C.D."/>
            <person name="Teijaro C.N."/>
            <person name="Fluegel L."/>
            <person name="Davis C.M."/>
            <person name="Simpson J.R."/>
            <person name="Lauterbach L."/>
            <person name="Steele A.D."/>
            <person name="Gui C."/>
            <person name="Meng S."/>
            <person name="Li G."/>
            <person name="Viehrig K."/>
            <person name="Ye F."/>
            <person name="Su P."/>
            <person name="Kiefer A.F."/>
            <person name="Nichols A."/>
            <person name="Cepeda A.J."/>
            <person name="Yan W."/>
            <person name="Fan B."/>
            <person name="Jiang Y."/>
            <person name="Adhikari A."/>
            <person name="Zheng C.-J."/>
            <person name="Schuster L."/>
            <person name="Cowan T.M."/>
            <person name="Smanski M.J."/>
            <person name="Chevrette M.G."/>
            <person name="De Carvalho L.P.S."/>
            <person name="Shen B."/>
        </authorList>
    </citation>
    <scope>NUCLEOTIDE SEQUENCE [LARGE SCALE GENOMIC DNA]</scope>
    <source>
        <strain evidence="1 2">NPDC020568</strain>
    </source>
</reference>
<proteinExistence type="predicted"/>
<sequence length="266" mass="28993">MTAPTPYPQTGTTVVITTKKNPEERTALRSWRRISDLPAVPEPGRPVTERPVAFADAILTDINRRGIPASYAAVPRIPRSPLGPSAVPQPITVGRRSGTEAIVVVIDRSLVDHLFGRSGDGRPNRWLRFRSAPARSYENLLCEQVIETATAVDARRLLILCDAEQASRSERSRAIRWVREVAHRIDYESSINGLLDLGASYLILVADVEAGAAARSVADWYRTGEVRCTRLGSGGGDFGAAVIDRRAATQADEETTAAVDRRVQGL</sequence>
<protein>
    <submittedName>
        <fullName evidence="1">Uncharacterized protein</fullName>
    </submittedName>
</protein>
<dbReference type="Proteomes" id="UP001611263">
    <property type="component" value="Unassembled WGS sequence"/>
</dbReference>
<comment type="caution">
    <text evidence="1">The sequence shown here is derived from an EMBL/GenBank/DDBJ whole genome shotgun (WGS) entry which is preliminary data.</text>
</comment>
<keyword evidence="2" id="KW-1185">Reference proteome</keyword>
<organism evidence="1 2">
    <name type="scientific">Nocardia carnea</name>
    <dbReference type="NCBI Taxonomy" id="37328"/>
    <lineage>
        <taxon>Bacteria</taxon>
        <taxon>Bacillati</taxon>
        <taxon>Actinomycetota</taxon>
        <taxon>Actinomycetes</taxon>
        <taxon>Mycobacteriales</taxon>
        <taxon>Nocardiaceae</taxon>
        <taxon>Nocardia</taxon>
    </lineage>
</organism>
<accession>A0ABW7TVS4</accession>
<gene>
    <name evidence="1" type="ORF">ACH4WX_30725</name>
</gene>
<evidence type="ECO:0000313" key="1">
    <source>
        <dbReference type="EMBL" id="MFI1465108.1"/>
    </source>
</evidence>
<name>A0ABW7TVS4_9NOCA</name>
<evidence type="ECO:0000313" key="2">
    <source>
        <dbReference type="Proteomes" id="UP001611263"/>
    </source>
</evidence>
<dbReference type="EMBL" id="JBIRUQ010000013">
    <property type="protein sequence ID" value="MFI1465108.1"/>
    <property type="molecule type" value="Genomic_DNA"/>
</dbReference>
<dbReference type="GeneID" id="93509411"/>